<comment type="subcellular location">
    <subcellularLocation>
        <location evidence="1">Membrane</location>
        <topology evidence="1">Multi-pass membrane protein</topology>
    </subcellularLocation>
</comment>
<dbReference type="GO" id="GO:0006865">
    <property type="term" value="P:amino acid transport"/>
    <property type="evidence" value="ECO:0000318"/>
    <property type="project" value="GO_Central"/>
</dbReference>
<evidence type="ECO:0000313" key="8">
    <source>
        <dbReference type="Proteomes" id="UP000007241"/>
    </source>
</evidence>
<dbReference type="HOGENOM" id="CLU_007946_15_7_1"/>
<evidence type="ECO:0000256" key="6">
    <source>
        <dbReference type="SAM" id="Phobius"/>
    </source>
</evidence>
<keyword evidence="2" id="KW-0813">Transport</keyword>
<dbReference type="InterPro" id="IPR002293">
    <property type="entry name" value="AA/rel_permease1"/>
</dbReference>
<reference evidence="7 8" key="1">
    <citation type="submission" date="2009-12" db="EMBL/GenBank/DDBJ databases">
        <title>The draft genome of Batrachochytrium dendrobatidis.</title>
        <authorList>
            <consortium name="US DOE Joint Genome Institute (JGI-PGF)"/>
            <person name="Kuo A."/>
            <person name="Salamov A."/>
            <person name="Schmutz J."/>
            <person name="Lucas S."/>
            <person name="Pitluck S."/>
            <person name="Rosenblum E."/>
            <person name="Stajich J."/>
            <person name="Eisen M."/>
            <person name="Grigoriev I.V."/>
        </authorList>
    </citation>
    <scope>NUCLEOTIDE SEQUENCE [LARGE SCALE GENOMIC DNA]</scope>
    <source>
        <strain evidence="8">JAM81 / FGSC 10211</strain>
    </source>
</reference>
<protein>
    <recommendedName>
        <fullName evidence="9">Amino acid permease</fullName>
    </recommendedName>
</protein>
<dbReference type="PANTHER" id="PTHR43243:SF4">
    <property type="entry name" value="CATIONIC AMINO ACID TRANSPORTER 4"/>
    <property type="match status" value="1"/>
</dbReference>
<evidence type="ECO:0000313" key="7">
    <source>
        <dbReference type="EMBL" id="EGF80447.1"/>
    </source>
</evidence>
<feature type="transmembrane region" description="Helical" evidence="6">
    <location>
        <begin position="303"/>
        <end position="326"/>
    </location>
</feature>
<evidence type="ECO:0000256" key="1">
    <source>
        <dbReference type="ARBA" id="ARBA00004141"/>
    </source>
</evidence>
<keyword evidence="3 6" id="KW-0812">Transmembrane</keyword>
<dbReference type="Pfam" id="PF13520">
    <property type="entry name" value="AA_permease_2"/>
    <property type="match status" value="1"/>
</dbReference>
<dbReference type="GO" id="GO:0015171">
    <property type="term" value="F:amino acid transmembrane transporter activity"/>
    <property type="evidence" value="ECO:0000318"/>
    <property type="project" value="GO_Central"/>
</dbReference>
<evidence type="ECO:0000256" key="4">
    <source>
        <dbReference type="ARBA" id="ARBA00022989"/>
    </source>
</evidence>
<sequence>MSEIFKRISARKPISSVNEDANSSELKRPLGAADLVMLGVGGIIGAGIFVLTGKAARQHAGPGIIISFLISGLVSALACLCYAELGSTLPVSGSAYSFAYAALGEVLAWIVGWDLMIEYLVGAAAVAVGWSVYLDIFVASLFGKEQCPDGSECSAIFNIPGFVIVLLLTGLLCYGMRESAWINNVLTAVNMLVCVVFVLTGIKFINPANYVPFTSHGHYGLSGIFQGSVSVFAAYVGFDAVTTTAQEAANPQRDLPIGIIGSLTICSVFYIAVSAVLTGMVHYSEIDMAAPVGQALIDVGLPVLAVIISFGVICGLTSVMLVLMIGQPRIFYSMSKDGLLPALFSKMNPKTGTPLQATIVSGTFCALLAGFLPVDMLGNLTSVGTLSAFFIVAVSTFVLRITEPDLPRKFQIPGGKYIGGMVVPLLAALISAGLFSQASPASMLRVFIWMGIGLVVYFCYGYHHSVLGRQISGKLPRKQPIPYHDVLSKV</sequence>
<evidence type="ECO:0000256" key="3">
    <source>
        <dbReference type="ARBA" id="ARBA00022692"/>
    </source>
</evidence>
<dbReference type="OrthoDB" id="5982228at2759"/>
<name>F4P3D5_BATDJ</name>
<dbReference type="PIRSF" id="PIRSF006060">
    <property type="entry name" value="AA_transporter"/>
    <property type="match status" value="1"/>
</dbReference>
<feature type="transmembrane region" description="Helical" evidence="6">
    <location>
        <begin position="30"/>
        <end position="51"/>
    </location>
</feature>
<dbReference type="GeneID" id="18236593"/>
<feature type="transmembrane region" description="Helical" evidence="6">
    <location>
        <begin position="442"/>
        <end position="460"/>
    </location>
</feature>
<feature type="transmembrane region" description="Helical" evidence="6">
    <location>
        <begin position="380"/>
        <end position="402"/>
    </location>
</feature>
<feature type="transmembrane region" description="Helical" evidence="6">
    <location>
        <begin position="259"/>
        <end position="283"/>
    </location>
</feature>
<dbReference type="GO" id="GO:0005886">
    <property type="term" value="C:plasma membrane"/>
    <property type="evidence" value="ECO:0000318"/>
    <property type="project" value="GO_Central"/>
</dbReference>
<evidence type="ECO:0000256" key="2">
    <source>
        <dbReference type="ARBA" id="ARBA00022448"/>
    </source>
</evidence>
<keyword evidence="8" id="KW-1185">Reference proteome</keyword>
<feature type="transmembrane region" description="Helical" evidence="6">
    <location>
        <begin position="119"/>
        <end position="143"/>
    </location>
</feature>
<dbReference type="RefSeq" id="XP_006678873.1">
    <property type="nucleotide sequence ID" value="XM_006678810.1"/>
</dbReference>
<feature type="transmembrane region" description="Helical" evidence="6">
    <location>
        <begin position="355"/>
        <end position="374"/>
    </location>
</feature>
<evidence type="ECO:0000256" key="5">
    <source>
        <dbReference type="ARBA" id="ARBA00023136"/>
    </source>
</evidence>
<dbReference type="Proteomes" id="UP000007241">
    <property type="component" value="Unassembled WGS sequence"/>
</dbReference>
<keyword evidence="5 6" id="KW-0472">Membrane</keyword>
<dbReference type="InParanoid" id="F4P3D5"/>
<evidence type="ECO:0008006" key="9">
    <source>
        <dbReference type="Google" id="ProtNLM"/>
    </source>
</evidence>
<feature type="transmembrane region" description="Helical" evidence="6">
    <location>
        <begin position="63"/>
        <end position="83"/>
    </location>
</feature>
<feature type="transmembrane region" description="Helical" evidence="6">
    <location>
        <begin position="95"/>
        <end position="112"/>
    </location>
</feature>
<proteinExistence type="predicted"/>
<feature type="transmembrane region" description="Helical" evidence="6">
    <location>
        <begin position="414"/>
        <end position="436"/>
    </location>
</feature>
<accession>F4P3D5</accession>
<dbReference type="EMBL" id="GL882884">
    <property type="protein sequence ID" value="EGF80447.1"/>
    <property type="molecule type" value="Genomic_DNA"/>
</dbReference>
<feature type="transmembrane region" description="Helical" evidence="6">
    <location>
        <begin position="217"/>
        <end position="238"/>
    </location>
</feature>
<dbReference type="STRING" id="684364.F4P3D5"/>
<organism evidence="7 8">
    <name type="scientific">Batrachochytrium dendrobatidis (strain JAM81 / FGSC 10211)</name>
    <name type="common">Frog chytrid fungus</name>
    <dbReference type="NCBI Taxonomy" id="684364"/>
    <lineage>
        <taxon>Eukaryota</taxon>
        <taxon>Fungi</taxon>
        <taxon>Fungi incertae sedis</taxon>
        <taxon>Chytridiomycota</taxon>
        <taxon>Chytridiomycota incertae sedis</taxon>
        <taxon>Chytridiomycetes</taxon>
        <taxon>Rhizophydiales</taxon>
        <taxon>Rhizophydiales incertae sedis</taxon>
        <taxon>Batrachochytrium</taxon>
    </lineage>
</organism>
<feature type="transmembrane region" description="Helical" evidence="6">
    <location>
        <begin position="181"/>
        <end position="205"/>
    </location>
</feature>
<dbReference type="OMA" id="YGMEMED"/>
<dbReference type="AlphaFoldDB" id="F4P3D5"/>
<dbReference type="Gene3D" id="1.20.1740.10">
    <property type="entry name" value="Amino acid/polyamine transporter I"/>
    <property type="match status" value="1"/>
</dbReference>
<dbReference type="PANTHER" id="PTHR43243">
    <property type="entry name" value="INNER MEMBRANE TRANSPORTER YGJI-RELATED"/>
    <property type="match status" value="1"/>
</dbReference>
<feature type="transmembrane region" description="Helical" evidence="6">
    <location>
        <begin position="155"/>
        <end position="174"/>
    </location>
</feature>
<gene>
    <name evidence="7" type="ORF">BATDEDRAFT_11569</name>
</gene>
<keyword evidence="4 6" id="KW-1133">Transmembrane helix</keyword>